<keyword evidence="2" id="KW-0812">Transmembrane</keyword>
<organism evidence="3 4">
    <name type="scientific">Pristionchus fissidentatus</name>
    <dbReference type="NCBI Taxonomy" id="1538716"/>
    <lineage>
        <taxon>Eukaryota</taxon>
        <taxon>Metazoa</taxon>
        <taxon>Ecdysozoa</taxon>
        <taxon>Nematoda</taxon>
        <taxon>Chromadorea</taxon>
        <taxon>Rhabditida</taxon>
        <taxon>Rhabditina</taxon>
        <taxon>Diplogasteromorpha</taxon>
        <taxon>Diplogasteroidea</taxon>
        <taxon>Neodiplogasteridae</taxon>
        <taxon>Pristionchus</taxon>
    </lineage>
</organism>
<dbReference type="EMBL" id="BTSY01000002">
    <property type="protein sequence ID" value="GMT15510.1"/>
    <property type="molecule type" value="Genomic_DNA"/>
</dbReference>
<sequence length="163" mass="18352">VATFSADDPTENRTMYLNERYRNVDNQTQRDTDPGLEEFRLFWNITLYVTVSVAVLSLCCGSVYIVCKSAKSTKKKGELKHPRVIPSSKKKARTTENKPVIGQDSITKEKAAGPWAIDIPFDKMIQTPLPPSYSTVSVHSQYDKPPVYFPETAEEAEKKVPIP</sequence>
<feature type="non-terminal residue" evidence="3">
    <location>
        <position position="1"/>
    </location>
</feature>
<evidence type="ECO:0000256" key="2">
    <source>
        <dbReference type="SAM" id="Phobius"/>
    </source>
</evidence>
<keyword evidence="2" id="KW-1133">Transmembrane helix</keyword>
<feature type="transmembrane region" description="Helical" evidence="2">
    <location>
        <begin position="41"/>
        <end position="66"/>
    </location>
</feature>
<name>A0AAV5VC61_9BILA</name>
<evidence type="ECO:0000256" key="1">
    <source>
        <dbReference type="SAM" id="MobiDB-lite"/>
    </source>
</evidence>
<keyword evidence="2" id="KW-0472">Membrane</keyword>
<protein>
    <submittedName>
        <fullName evidence="3">Uncharacterized protein</fullName>
    </submittedName>
</protein>
<reference evidence="3" key="1">
    <citation type="submission" date="2023-10" db="EMBL/GenBank/DDBJ databases">
        <title>Genome assembly of Pristionchus species.</title>
        <authorList>
            <person name="Yoshida K."/>
            <person name="Sommer R.J."/>
        </authorList>
    </citation>
    <scope>NUCLEOTIDE SEQUENCE</scope>
    <source>
        <strain evidence="3">RS5133</strain>
    </source>
</reference>
<evidence type="ECO:0000313" key="4">
    <source>
        <dbReference type="Proteomes" id="UP001432322"/>
    </source>
</evidence>
<comment type="caution">
    <text evidence="3">The sequence shown here is derived from an EMBL/GenBank/DDBJ whole genome shotgun (WGS) entry which is preliminary data.</text>
</comment>
<dbReference type="Proteomes" id="UP001432322">
    <property type="component" value="Unassembled WGS sequence"/>
</dbReference>
<dbReference type="AlphaFoldDB" id="A0AAV5VC61"/>
<accession>A0AAV5VC61</accession>
<gene>
    <name evidence="3" type="ORF">PFISCL1PPCAC_6807</name>
</gene>
<proteinExistence type="predicted"/>
<evidence type="ECO:0000313" key="3">
    <source>
        <dbReference type="EMBL" id="GMT15510.1"/>
    </source>
</evidence>
<feature type="region of interest" description="Disordered" evidence="1">
    <location>
        <begin position="71"/>
        <end position="105"/>
    </location>
</feature>
<keyword evidence="4" id="KW-1185">Reference proteome</keyword>